<keyword evidence="2" id="KW-1185">Reference proteome</keyword>
<sequence>MLLKGQETNNHDLYALPSAKDSADKRYYYRHGTLPQSHTLQQDFDTQNHHNHFENINPHTFKDYDYNRKLTMYASGPPEPSEQLVHTVSRRRAARKSPREIVYPCRWGDCQQCIPGDRNKIRMHLKNHHRIPVDGSQVKCGWMACCRSEIRGDTIPRHVQMHLKVRWACSGCGTLFTRQDSGTRHAEKGPCVGAVMYELPGPDAVANPGEWVY</sequence>
<reference evidence="1" key="1">
    <citation type="journal article" date="2021" name="New Phytol.">
        <title>Evolutionary innovations through gain and loss of genes in the ectomycorrhizal Boletales.</title>
        <authorList>
            <person name="Wu G."/>
            <person name="Miyauchi S."/>
            <person name="Morin E."/>
            <person name="Kuo A."/>
            <person name="Drula E."/>
            <person name="Varga T."/>
            <person name="Kohler A."/>
            <person name="Feng B."/>
            <person name="Cao Y."/>
            <person name="Lipzen A."/>
            <person name="Daum C."/>
            <person name="Hundley H."/>
            <person name="Pangilinan J."/>
            <person name="Johnson J."/>
            <person name="Barry K."/>
            <person name="LaButti K."/>
            <person name="Ng V."/>
            <person name="Ahrendt S."/>
            <person name="Min B."/>
            <person name="Choi I.G."/>
            <person name="Park H."/>
            <person name="Plett J.M."/>
            <person name="Magnuson J."/>
            <person name="Spatafora J.W."/>
            <person name="Nagy L.G."/>
            <person name="Henrissat B."/>
            <person name="Grigoriev I.V."/>
            <person name="Yang Z.L."/>
            <person name="Xu J."/>
            <person name="Martin F.M."/>
        </authorList>
    </citation>
    <scope>NUCLEOTIDE SEQUENCE</scope>
    <source>
        <strain evidence="1">ATCC 28755</strain>
    </source>
</reference>
<evidence type="ECO:0000313" key="2">
    <source>
        <dbReference type="Proteomes" id="UP000790377"/>
    </source>
</evidence>
<proteinExistence type="predicted"/>
<protein>
    <submittedName>
        <fullName evidence="1">Uncharacterized protein</fullName>
    </submittedName>
</protein>
<dbReference type="EMBL" id="MU267654">
    <property type="protein sequence ID" value="KAH7912322.1"/>
    <property type="molecule type" value="Genomic_DNA"/>
</dbReference>
<comment type="caution">
    <text evidence="1">The sequence shown here is derived from an EMBL/GenBank/DDBJ whole genome shotgun (WGS) entry which is preliminary data.</text>
</comment>
<dbReference type="Proteomes" id="UP000790377">
    <property type="component" value="Unassembled WGS sequence"/>
</dbReference>
<name>A0ACB8AGF2_9AGAM</name>
<organism evidence="1 2">
    <name type="scientific">Hygrophoropsis aurantiaca</name>
    <dbReference type="NCBI Taxonomy" id="72124"/>
    <lineage>
        <taxon>Eukaryota</taxon>
        <taxon>Fungi</taxon>
        <taxon>Dikarya</taxon>
        <taxon>Basidiomycota</taxon>
        <taxon>Agaricomycotina</taxon>
        <taxon>Agaricomycetes</taxon>
        <taxon>Agaricomycetidae</taxon>
        <taxon>Boletales</taxon>
        <taxon>Coniophorineae</taxon>
        <taxon>Hygrophoropsidaceae</taxon>
        <taxon>Hygrophoropsis</taxon>
    </lineage>
</organism>
<gene>
    <name evidence="1" type="ORF">BJ138DRAFT_804999</name>
</gene>
<accession>A0ACB8AGF2</accession>
<evidence type="ECO:0000313" key="1">
    <source>
        <dbReference type="EMBL" id="KAH7912322.1"/>
    </source>
</evidence>